<accession>A0A5B7GU99</accession>
<gene>
    <name evidence="1" type="ORF">E2C01_057927</name>
</gene>
<sequence>MTRFPIHSGYYLGLRPVSHYEAAPLRRKRMRRRTAASDPDRVSWENTHSSMYVRTWSHQTATPHPALHCYEMVDSD</sequence>
<comment type="caution">
    <text evidence="1">The sequence shown here is derived from an EMBL/GenBank/DDBJ whole genome shotgun (WGS) entry which is preliminary data.</text>
</comment>
<evidence type="ECO:0000313" key="1">
    <source>
        <dbReference type="EMBL" id="MPC63821.1"/>
    </source>
</evidence>
<protein>
    <submittedName>
        <fullName evidence="1">Uncharacterized protein</fullName>
    </submittedName>
</protein>
<dbReference type="Proteomes" id="UP000324222">
    <property type="component" value="Unassembled WGS sequence"/>
</dbReference>
<dbReference type="AlphaFoldDB" id="A0A5B7GU99"/>
<reference evidence="1 2" key="1">
    <citation type="submission" date="2019-05" db="EMBL/GenBank/DDBJ databases">
        <title>Another draft genome of Portunus trituberculatus and its Hox gene families provides insights of decapod evolution.</title>
        <authorList>
            <person name="Jeong J.-H."/>
            <person name="Song I."/>
            <person name="Kim S."/>
            <person name="Choi T."/>
            <person name="Kim D."/>
            <person name="Ryu S."/>
            <person name="Kim W."/>
        </authorList>
    </citation>
    <scope>NUCLEOTIDE SEQUENCE [LARGE SCALE GENOMIC DNA]</scope>
    <source>
        <tissue evidence="1">Muscle</tissue>
    </source>
</reference>
<evidence type="ECO:0000313" key="2">
    <source>
        <dbReference type="Proteomes" id="UP000324222"/>
    </source>
</evidence>
<proteinExistence type="predicted"/>
<keyword evidence="2" id="KW-1185">Reference proteome</keyword>
<name>A0A5B7GU99_PORTR</name>
<organism evidence="1 2">
    <name type="scientific">Portunus trituberculatus</name>
    <name type="common">Swimming crab</name>
    <name type="synonym">Neptunus trituberculatus</name>
    <dbReference type="NCBI Taxonomy" id="210409"/>
    <lineage>
        <taxon>Eukaryota</taxon>
        <taxon>Metazoa</taxon>
        <taxon>Ecdysozoa</taxon>
        <taxon>Arthropoda</taxon>
        <taxon>Crustacea</taxon>
        <taxon>Multicrustacea</taxon>
        <taxon>Malacostraca</taxon>
        <taxon>Eumalacostraca</taxon>
        <taxon>Eucarida</taxon>
        <taxon>Decapoda</taxon>
        <taxon>Pleocyemata</taxon>
        <taxon>Brachyura</taxon>
        <taxon>Eubrachyura</taxon>
        <taxon>Portunoidea</taxon>
        <taxon>Portunidae</taxon>
        <taxon>Portuninae</taxon>
        <taxon>Portunus</taxon>
    </lineage>
</organism>
<dbReference type="EMBL" id="VSRR010021314">
    <property type="protein sequence ID" value="MPC63821.1"/>
    <property type="molecule type" value="Genomic_DNA"/>
</dbReference>